<dbReference type="InterPro" id="IPR057326">
    <property type="entry name" value="KR_dom"/>
</dbReference>
<gene>
    <name evidence="2" type="ORF">OEG82_20475</name>
</gene>
<proteinExistence type="predicted"/>
<comment type="caution">
    <text evidence="2">The sequence shown here is derived from an EMBL/GenBank/DDBJ whole genome shotgun (WGS) entry which is preliminary data.</text>
</comment>
<organism evidence="2 3">
    <name type="scientific">Hoeflea ulvae</name>
    <dbReference type="NCBI Taxonomy" id="2983764"/>
    <lineage>
        <taxon>Bacteria</taxon>
        <taxon>Pseudomonadati</taxon>
        <taxon>Pseudomonadota</taxon>
        <taxon>Alphaproteobacteria</taxon>
        <taxon>Hyphomicrobiales</taxon>
        <taxon>Rhizobiaceae</taxon>
        <taxon>Hoeflea</taxon>
    </lineage>
</organism>
<dbReference type="PANTHER" id="PTHR43550">
    <property type="entry name" value="3-KETODIHYDROSPHINGOSINE REDUCTASE"/>
    <property type="match status" value="1"/>
</dbReference>
<dbReference type="Pfam" id="PF00106">
    <property type="entry name" value="adh_short"/>
    <property type="match status" value="1"/>
</dbReference>
<dbReference type="SMART" id="SM00822">
    <property type="entry name" value="PKS_KR"/>
    <property type="match status" value="1"/>
</dbReference>
<dbReference type="Proteomes" id="UP001081283">
    <property type="component" value="Unassembled WGS sequence"/>
</dbReference>
<dbReference type="InterPro" id="IPR002347">
    <property type="entry name" value="SDR_fam"/>
</dbReference>
<dbReference type="InterPro" id="IPR036291">
    <property type="entry name" value="NAD(P)-bd_dom_sf"/>
</dbReference>
<dbReference type="RefSeq" id="WP_267614198.1">
    <property type="nucleotide sequence ID" value="NZ_JAOVZQ010000001.1"/>
</dbReference>
<dbReference type="PANTHER" id="PTHR43550:SF3">
    <property type="entry name" value="3-KETODIHYDROSPHINGOSINE REDUCTASE"/>
    <property type="match status" value="1"/>
</dbReference>
<dbReference type="InterPro" id="IPR020904">
    <property type="entry name" value="Sc_DH/Rdtase_CS"/>
</dbReference>
<evidence type="ECO:0000313" key="2">
    <source>
        <dbReference type="EMBL" id="MCY0096368.1"/>
    </source>
</evidence>
<accession>A0ABT3YKE2</accession>
<sequence length="267" mass="28348">MHVVITGGSSGIGAAIARIEAARRARISLIARRLQPLEQMRGELLAQFPSAQIRIHAADVTDTAALTTAIENCETEFGPCHRLIASAGIAVPGELMSQPLETFRAQIESNLFGTINAVRAVYPGMARRQSGQIVIISSGAGLIGIHGYTAYCASKHALVGFAEALRQEARPDGISVSICFPPDTETPQLAAEIPLRAPEALAITGLASPWSAARVAGVIVKGADRGRFAIYPGLKMALLGRFGQAIAPILRWYFDRKIAAARKNSGR</sequence>
<dbReference type="SUPFAM" id="SSF51735">
    <property type="entry name" value="NAD(P)-binding Rossmann-fold domains"/>
    <property type="match status" value="1"/>
</dbReference>
<dbReference type="Gene3D" id="3.40.50.720">
    <property type="entry name" value="NAD(P)-binding Rossmann-like Domain"/>
    <property type="match status" value="1"/>
</dbReference>
<evidence type="ECO:0000313" key="3">
    <source>
        <dbReference type="Proteomes" id="UP001081283"/>
    </source>
</evidence>
<keyword evidence="3" id="KW-1185">Reference proteome</keyword>
<dbReference type="EMBL" id="JAOVZQ010000001">
    <property type="protein sequence ID" value="MCY0096368.1"/>
    <property type="molecule type" value="Genomic_DNA"/>
</dbReference>
<dbReference type="PRINTS" id="PR00081">
    <property type="entry name" value="GDHRDH"/>
</dbReference>
<feature type="domain" description="Ketoreductase" evidence="1">
    <location>
        <begin position="1"/>
        <end position="183"/>
    </location>
</feature>
<reference evidence="2" key="1">
    <citation type="submission" date="2022-10" db="EMBL/GenBank/DDBJ databases">
        <title>Hoeflea sp. J2-29, isolated from marine algae.</title>
        <authorList>
            <person name="Kristyanto S."/>
            <person name="Kim J.M."/>
            <person name="Jeon C.O."/>
        </authorList>
    </citation>
    <scope>NUCLEOTIDE SEQUENCE</scope>
    <source>
        <strain evidence="2">J2-29</strain>
    </source>
</reference>
<evidence type="ECO:0000259" key="1">
    <source>
        <dbReference type="SMART" id="SM00822"/>
    </source>
</evidence>
<protein>
    <submittedName>
        <fullName evidence="2">SDR family NAD(P)-dependent oxidoreductase</fullName>
    </submittedName>
</protein>
<name>A0ABT3YKE2_9HYPH</name>
<dbReference type="PROSITE" id="PS00061">
    <property type="entry name" value="ADH_SHORT"/>
    <property type="match status" value="1"/>
</dbReference>